<dbReference type="EMBL" id="UZAJ01041760">
    <property type="protein sequence ID" value="VDP20838.1"/>
    <property type="molecule type" value="Genomic_DNA"/>
</dbReference>
<dbReference type="WBParaSite" id="OFLC_0001521601-mRNA-1">
    <property type="protein sequence ID" value="OFLC_0001521601-mRNA-1"/>
    <property type="gene ID" value="OFLC_0001521601"/>
</dbReference>
<dbReference type="AlphaFoldDB" id="A0A183I643"/>
<accession>A0A183I643</accession>
<organism evidence="3">
    <name type="scientific">Onchocerca flexuosa</name>
    <dbReference type="NCBI Taxonomy" id="387005"/>
    <lineage>
        <taxon>Eukaryota</taxon>
        <taxon>Metazoa</taxon>
        <taxon>Ecdysozoa</taxon>
        <taxon>Nematoda</taxon>
        <taxon>Chromadorea</taxon>
        <taxon>Rhabditida</taxon>
        <taxon>Spirurina</taxon>
        <taxon>Spiruromorpha</taxon>
        <taxon>Filarioidea</taxon>
        <taxon>Onchocercidae</taxon>
        <taxon>Onchocerca</taxon>
    </lineage>
</organism>
<dbReference type="Proteomes" id="UP000267606">
    <property type="component" value="Unassembled WGS sequence"/>
</dbReference>
<reference evidence="3" key="1">
    <citation type="submission" date="2016-06" db="UniProtKB">
        <authorList>
            <consortium name="WormBaseParasite"/>
        </authorList>
    </citation>
    <scope>IDENTIFICATION</scope>
</reference>
<evidence type="ECO:0000313" key="1">
    <source>
        <dbReference type="EMBL" id="VDP20838.1"/>
    </source>
</evidence>
<sequence>MAKYGISIDIRQGDDVPHGAILSGTGYVDWHETVASRATSDYARIPFGTLALVDGTYLIEPVRDDQMPRKPSSSKAHIVYKSRSHSFHKYDFSSSSTIIPSTPSLIITSTATSDNSSYSISNNDNNSTSDFQIQNHTAYRVSNDNADYDNNTAQYVTIFDPNINITGFCL</sequence>
<gene>
    <name evidence="1" type="ORF">OFLC_LOCUS15205</name>
</gene>
<proteinExistence type="predicted"/>
<protein>
    <submittedName>
        <fullName evidence="3">MIB/HERC2 domain-containing protein</fullName>
    </submittedName>
</protein>
<evidence type="ECO:0000313" key="3">
    <source>
        <dbReference type="WBParaSite" id="OFLC_0001521601-mRNA-1"/>
    </source>
</evidence>
<name>A0A183I643_9BILA</name>
<dbReference type="STRING" id="387005.A0A183I643"/>
<evidence type="ECO:0000313" key="2">
    <source>
        <dbReference type="Proteomes" id="UP000267606"/>
    </source>
</evidence>
<reference evidence="1 2" key="2">
    <citation type="submission" date="2018-11" db="EMBL/GenBank/DDBJ databases">
        <authorList>
            <consortium name="Pathogen Informatics"/>
        </authorList>
    </citation>
    <scope>NUCLEOTIDE SEQUENCE [LARGE SCALE GENOMIC DNA]</scope>
</reference>
<keyword evidence="2" id="KW-1185">Reference proteome</keyword>